<name>A0A3E3I7D2_9FIRM</name>
<comment type="caution">
    <text evidence="3">The sequence shown here is derived from an EMBL/GenBank/DDBJ whole genome shotgun (WGS) entry which is preliminary data.</text>
</comment>
<dbReference type="PANTHER" id="PTHR30345:SF0">
    <property type="entry name" value="DNA DAMAGE-REPAIR_TOLERATION PROTEIN DRT102"/>
    <property type="match status" value="1"/>
</dbReference>
<reference evidence="3" key="1">
    <citation type="submission" date="2018-08" db="EMBL/GenBank/DDBJ databases">
        <title>A genome reference for cultivated species of the human gut microbiota.</title>
        <authorList>
            <person name="Zou Y."/>
            <person name="Xue W."/>
            <person name="Luo G."/>
        </authorList>
    </citation>
    <scope>NUCLEOTIDE SEQUENCE [LARGE SCALE GENOMIC DNA]</scope>
    <source>
        <strain evidence="3">TF05-5AC</strain>
    </source>
</reference>
<sequence length="174" mass="19247">MDQTIWIACDHGGYLLKKEIMKYLEEQAVPFHDCGTDSEEIVRYPYYANAVASAVSQGRIARGILLCSTGVGMSIAANKYPHVRASLCTSPTIAHLTRAHNDSNILCLGGKITGVMEALAILKEWLHTDYEGGRHDISLGLLRESEKVLCSGRSWEPKLAPEDGKKELQCEKDR</sequence>
<dbReference type="EMBL" id="QVLV01000004">
    <property type="protein sequence ID" value="RGE62371.1"/>
    <property type="molecule type" value="Genomic_DNA"/>
</dbReference>
<dbReference type="NCBIfam" id="NF004051">
    <property type="entry name" value="PRK05571.1"/>
    <property type="match status" value="1"/>
</dbReference>
<accession>A0A3E3I7D2</accession>
<dbReference type="Proteomes" id="UP000260812">
    <property type="component" value="Unassembled WGS sequence"/>
</dbReference>
<dbReference type="GO" id="GO:0019316">
    <property type="term" value="P:D-allose catabolic process"/>
    <property type="evidence" value="ECO:0007669"/>
    <property type="project" value="TreeGrafter"/>
</dbReference>
<protein>
    <submittedName>
        <fullName evidence="3">Ribose 5-phosphate isomerase B</fullName>
        <ecNumber evidence="3">5.3.1.6</ecNumber>
    </submittedName>
</protein>
<dbReference type="GO" id="GO:0004751">
    <property type="term" value="F:ribose-5-phosphate isomerase activity"/>
    <property type="evidence" value="ECO:0007669"/>
    <property type="project" value="UniProtKB-EC"/>
</dbReference>
<keyword evidence="4" id="KW-1185">Reference proteome</keyword>
<dbReference type="GO" id="GO:0009052">
    <property type="term" value="P:pentose-phosphate shunt, non-oxidative branch"/>
    <property type="evidence" value="ECO:0007669"/>
    <property type="project" value="TreeGrafter"/>
</dbReference>
<evidence type="ECO:0000256" key="2">
    <source>
        <dbReference type="ARBA" id="ARBA00023235"/>
    </source>
</evidence>
<organism evidence="3 4">
    <name type="scientific">Eisenbergiella massiliensis</name>
    <dbReference type="NCBI Taxonomy" id="1720294"/>
    <lineage>
        <taxon>Bacteria</taxon>
        <taxon>Bacillati</taxon>
        <taxon>Bacillota</taxon>
        <taxon>Clostridia</taxon>
        <taxon>Lachnospirales</taxon>
        <taxon>Lachnospiraceae</taxon>
        <taxon>Eisenbergiella</taxon>
    </lineage>
</organism>
<gene>
    <name evidence="3" type="primary">rpiB</name>
    <name evidence="3" type="ORF">DXC51_07085</name>
</gene>
<dbReference type="SUPFAM" id="SSF89623">
    <property type="entry name" value="Ribose/Galactose isomerase RpiB/AlsB"/>
    <property type="match status" value="1"/>
</dbReference>
<evidence type="ECO:0000313" key="4">
    <source>
        <dbReference type="Proteomes" id="UP000260812"/>
    </source>
</evidence>
<dbReference type="PANTHER" id="PTHR30345">
    <property type="entry name" value="RIBOSE-5-PHOSPHATE ISOMERASE B"/>
    <property type="match status" value="1"/>
</dbReference>
<dbReference type="GeneID" id="97986648"/>
<dbReference type="Gene3D" id="3.40.1400.10">
    <property type="entry name" value="Sugar-phosphate isomerase, RpiB/LacA/LacB"/>
    <property type="match status" value="1"/>
</dbReference>
<evidence type="ECO:0000313" key="3">
    <source>
        <dbReference type="EMBL" id="RGE62371.1"/>
    </source>
</evidence>
<dbReference type="EC" id="5.3.1.6" evidence="3"/>
<dbReference type="Pfam" id="PF02502">
    <property type="entry name" value="LacAB_rpiB"/>
    <property type="match status" value="1"/>
</dbReference>
<dbReference type="InterPro" id="IPR004785">
    <property type="entry name" value="RpiB"/>
</dbReference>
<keyword evidence="2 3" id="KW-0413">Isomerase</keyword>
<comment type="similarity">
    <text evidence="1">Belongs to the LacAB/RpiB family.</text>
</comment>
<dbReference type="InterPro" id="IPR003500">
    <property type="entry name" value="RpiB_LacA_LacB"/>
</dbReference>
<evidence type="ECO:0000256" key="1">
    <source>
        <dbReference type="ARBA" id="ARBA00008754"/>
    </source>
</evidence>
<dbReference type="AlphaFoldDB" id="A0A3E3I7D2"/>
<dbReference type="NCBIfam" id="TIGR00689">
    <property type="entry name" value="rpiB_lacA_lacB"/>
    <property type="match status" value="1"/>
</dbReference>
<dbReference type="InterPro" id="IPR036569">
    <property type="entry name" value="RpiB_LacA_LacB_sf"/>
</dbReference>
<dbReference type="NCBIfam" id="TIGR01120">
    <property type="entry name" value="rpiB"/>
    <property type="match status" value="1"/>
</dbReference>
<dbReference type="RefSeq" id="WP_117544163.1">
    <property type="nucleotide sequence ID" value="NZ_QVLV01000004.1"/>
</dbReference>
<proteinExistence type="inferred from homology"/>